<gene>
    <name evidence="1" type="ORF">S01H1_12677</name>
</gene>
<name>X0S174_9ZZZZ</name>
<protein>
    <submittedName>
        <fullName evidence="1">Uncharacterized protein</fullName>
    </submittedName>
</protein>
<dbReference type="AlphaFoldDB" id="X0S174"/>
<sequence>SPIPLTRNEKIKPLLSLSKNYGEISRRKVPEPKTVAVYLGHFFRQSLISARRRIVYE</sequence>
<comment type="caution">
    <text evidence="1">The sequence shown here is derived from an EMBL/GenBank/DDBJ whole genome shotgun (WGS) entry which is preliminary data.</text>
</comment>
<evidence type="ECO:0000313" key="1">
    <source>
        <dbReference type="EMBL" id="GAF69717.1"/>
    </source>
</evidence>
<feature type="non-terminal residue" evidence="1">
    <location>
        <position position="1"/>
    </location>
</feature>
<accession>X0S174</accession>
<dbReference type="EMBL" id="BARS01006520">
    <property type="protein sequence ID" value="GAF69717.1"/>
    <property type="molecule type" value="Genomic_DNA"/>
</dbReference>
<organism evidence="1">
    <name type="scientific">marine sediment metagenome</name>
    <dbReference type="NCBI Taxonomy" id="412755"/>
    <lineage>
        <taxon>unclassified sequences</taxon>
        <taxon>metagenomes</taxon>
        <taxon>ecological metagenomes</taxon>
    </lineage>
</organism>
<proteinExistence type="predicted"/>
<reference evidence="1" key="1">
    <citation type="journal article" date="2014" name="Front. Microbiol.">
        <title>High frequency of phylogenetically diverse reductive dehalogenase-homologous genes in deep subseafloor sedimentary metagenomes.</title>
        <authorList>
            <person name="Kawai M."/>
            <person name="Futagami T."/>
            <person name="Toyoda A."/>
            <person name="Takaki Y."/>
            <person name="Nishi S."/>
            <person name="Hori S."/>
            <person name="Arai W."/>
            <person name="Tsubouchi T."/>
            <person name="Morono Y."/>
            <person name="Uchiyama I."/>
            <person name="Ito T."/>
            <person name="Fujiyama A."/>
            <person name="Inagaki F."/>
            <person name="Takami H."/>
        </authorList>
    </citation>
    <scope>NUCLEOTIDE SEQUENCE</scope>
    <source>
        <strain evidence="1">Expedition CK06-06</strain>
    </source>
</reference>